<dbReference type="OrthoDB" id="6131042at2759"/>
<comment type="caution">
    <text evidence="1">The sequence shown here is derived from an EMBL/GenBank/DDBJ whole genome shotgun (WGS) entry which is preliminary data.</text>
</comment>
<keyword evidence="2" id="KW-1185">Reference proteome</keyword>
<protein>
    <submittedName>
        <fullName evidence="1">Uncharacterized protein</fullName>
    </submittedName>
</protein>
<dbReference type="AlphaFoldDB" id="A0A9Q1BX10"/>
<accession>A0A9Q1BX10</accession>
<evidence type="ECO:0000313" key="2">
    <source>
        <dbReference type="Proteomes" id="UP001152320"/>
    </source>
</evidence>
<name>A0A9Q1BX10_HOLLE</name>
<reference evidence="1" key="1">
    <citation type="submission" date="2021-10" db="EMBL/GenBank/DDBJ databases">
        <title>Tropical sea cucumber genome reveals ecological adaptation and Cuvierian tubules defense mechanism.</title>
        <authorList>
            <person name="Chen T."/>
        </authorList>
    </citation>
    <scope>NUCLEOTIDE SEQUENCE</scope>
    <source>
        <strain evidence="1">Nanhai2018</strain>
        <tissue evidence="1">Muscle</tissue>
    </source>
</reference>
<evidence type="ECO:0000313" key="1">
    <source>
        <dbReference type="EMBL" id="KAJ8034412.1"/>
    </source>
</evidence>
<sequence length="207" mass="23660">MGTKFYREEAYRLLGNPDHNKLLDSDPTSEIEKKVEAAIQKMVRNGSIDSEIGPNLLQVDPKPGSFYFYPKFIRRATQADPSYPEMGLPLAKFIRKHLPILQSTVRLKSIFPDPPVVAFSRPTNLRDSLVRAKFQDKASVEANNVTRILVVHLARPNVRRALWLIQPNNFRAIKLRALSKLDSQLSLQKCHLSHLLQSVWNPVRRGI</sequence>
<proteinExistence type="predicted"/>
<organism evidence="1 2">
    <name type="scientific">Holothuria leucospilota</name>
    <name type="common">Black long sea cucumber</name>
    <name type="synonym">Mertensiothuria leucospilota</name>
    <dbReference type="NCBI Taxonomy" id="206669"/>
    <lineage>
        <taxon>Eukaryota</taxon>
        <taxon>Metazoa</taxon>
        <taxon>Echinodermata</taxon>
        <taxon>Eleutherozoa</taxon>
        <taxon>Echinozoa</taxon>
        <taxon>Holothuroidea</taxon>
        <taxon>Aspidochirotacea</taxon>
        <taxon>Aspidochirotida</taxon>
        <taxon>Holothuriidae</taxon>
        <taxon>Holothuria</taxon>
    </lineage>
</organism>
<dbReference type="Proteomes" id="UP001152320">
    <property type="component" value="Chromosome 10"/>
</dbReference>
<dbReference type="EMBL" id="JAIZAY010000010">
    <property type="protein sequence ID" value="KAJ8034412.1"/>
    <property type="molecule type" value="Genomic_DNA"/>
</dbReference>
<gene>
    <name evidence="1" type="ORF">HOLleu_21237</name>
</gene>